<proteinExistence type="predicted"/>
<evidence type="ECO:0000313" key="7">
    <source>
        <dbReference type="Proteomes" id="UP000271098"/>
    </source>
</evidence>
<dbReference type="WBParaSite" id="GPUH_0001136101-mRNA-1">
    <property type="protein sequence ID" value="GPUH_0001136101-mRNA-1"/>
    <property type="gene ID" value="GPUH_0001136101"/>
</dbReference>
<keyword evidence="3 4" id="KW-0040">ANK repeat</keyword>
<dbReference type="Pfam" id="PF12799">
    <property type="entry name" value="LRR_4"/>
    <property type="match status" value="1"/>
</dbReference>
<feature type="repeat" description="ANK" evidence="4">
    <location>
        <begin position="82"/>
        <end position="111"/>
    </location>
</feature>
<feature type="repeat" description="ANK" evidence="4">
    <location>
        <begin position="349"/>
        <end position="381"/>
    </location>
</feature>
<dbReference type="Gene3D" id="3.80.10.10">
    <property type="entry name" value="Ribonuclease Inhibitor"/>
    <property type="match status" value="2"/>
</dbReference>
<dbReference type="Proteomes" id="UP000271098">
    <property type="component" value="Unassembled WGS sequence"/>
</dbReference>
<dbReference type="EMBL" id="UYRT01078500">
    <property type="protein sequence ID" value="VDN18660.1"/>
    <property type="molecule type" value="Genomic_DNA"/>
</dbReference>
<feature type="region of interest" description="Disordered" evidence="5">
    <location>
        <begin position="633"/>
        <end position="663"/>
    </location>
</feature>
<evidence type="ECO:0000256" key="1">
    <source>
        <dbReference type="ARBA" id="ARBA00022614"/>
    </source>
</evidence>
<dbReference type="SMART" id="SM00369">
    <property type="entry name" value="LRR_TYP"/>
    <property type="match status" value="6"/>
</dbReference>
<evidence type="ECO:0000256" key="3">
    <source>
        <dbReference type="ARBA" id="ARBA00023043"/>
    </source>
</evidence>
<gene>
    <name evidence="6" type="ORF">GPUH_LOCUS11348</name>
</gene>
<dbReference type="Pfam" id="PF00023">
    <property type="entry name" value="Ank"/>
    <property type="match status" value="1"/>
</dbReference>
<sequence length="887" mass="97453">MAEKESPEENGQLVYEAVLYNNEELLRELLEANPGKVHYRDKHGRSALHIAAQNGVLAVVDLLIKAGADVNSMAGPSALCATPLHVAAVSGRLNVVRRLIDAGAELLATDLRDHCALELAQMANHFETACLLIDAIEMDREKTRLLHNDLIKASEEGDISAVVEALPNLCASNCDAVLNGATLDRKCALYLACLNGRKEVVEALLNIRGHMLIQPNTHDTVLHAAISSQEPAIVEMILKAFTHLVTTKNADGSTALHWASQCGNLAIVKLLLEFSYDEDVLTKIEDVSGRFTYHFVLDVNALDAQCRTALYLAVANSHYDVVKYLLEVELPSMNTARKCPFQVDVYCSGGKTPLMVAAANGNIPLVKLLLEHGADVNLPCGLTDADISSLDGARCVGSGALNEACRIGCVPLVQLLLQRGAVDHENVALATAFKYNQEALVRIFLLRLTFVDPDYRINKKGMDFGQMSINRHLLPSTVYPTSPCMLNWHNASLASISNDWLIAACLQVNQRMALAALTRIDLSKNKMKVLSGQLLQLSSLRSLNAANNEIAEIEMPSDGIQAPLLESLSLEYNELSFLPDDFFTSRMPVLCFLDVSHNKLSTLPDTLWMAPRLRELNLSNNKLSVLPAIGSSQLRPSSSLSGSDQPGSNHSETRTYHSTVSTDDSISIGGRIDDSNITVHELKRHNVWQRSVRLAQSDESDSENGSVTYFLQIKVAPSCLACCCPRLTRLNISHNQLTSLGPVECMPSRLRHLDASSNQLISAFERPVAVQLVCHAVSAQQSAILQMRHPSPTRNPRSRSKSAVRSQRSLSVARIGDTLHDTHIDACPHKQHIRLESLRSLYLANNRKLWNLSLKGCSLRDPLRNMVQAENYKTVDLIAYLKSVLEE</sequence>
<feature type="repeat" description="ANK" evidence="4">
    <location>
        <begin position="43"/>
        <end position="75"/>
    </location>
</feature>
<protein>
    <submittedName>
        <fullName evidence="8">ANK_REP_REGION domain-containing protein</fullName>
    </submittedName>
</protein>
<dbReference type="Pfam" id="PF13855">
    <property type="entry name" value="LRR_8"/>
    <property type="match status" value="1"/>
</dbReference>
<dbReference type="InterPro" id="IPR036770">
    <property type="entry name" value="Ankyrin_rpt-contain_sf"/>
</dbReference>
<reference evidence="6 7" key="2">
    <citation type="submission" date="2018-11" db="EMBL/GenBank/DDBJ databases">
        <authorList>
            <consortium name="Pathogen Informatics"/>
        </authorList>
    </citation>
    <scope>NUCLEOTIDE SEQUENCE [LARGE SCALE GENOMIC DNA]</scope>
</reference>
<dbReference type="InterPro" id="IPR003591">
    <property type="entry name" value="Leu-rich_rpt_typical-subtyp"/>
</dbReference>
<dbReference type="InterPro" id="IPR025875">
    <property type="entry name" value="Leu-rich_rpt_4"/>
</dbReference>
<feature type="repeat" description="ANK" evidence="4">
    <location>
        <begin position="251"/>
        <end position="283"/>
    </location>
</feature>
<dbReference type="SMART" id="SM00364">
    <property type="entry name" value="LRR_BAC"/>
    <property type="match status" value="6"/>
</dbReference>
<dbReference type="PANTHER" id="PTHR24198">
    <property type="entry name" value="ANKYRIN REPEAT AND PROTEIN KINASE DOMAIN-CONTAINING PROTEIN"/>
    <property type="match status" value="1"/>
</dbReference>
<keyword evidence="7" id="KW-1185">Reference proteome</keyword>
<dbReference type="OrthoDB" id="194358at2759"/>
<keyword evidence="2" id="KW-0677">Repeat</keyword>
<dbReference type="SUPFAM" id="SSF48403">
    <property type="entry name" value="Ankyrin repeat"/>
    <property type="match status" value="1"/>
</dbReference>
<reference evidence="8" key="1">
    <citation type="submission" date="2016-06" db="UniProtKB">
        <authorList>
            <consortium name="WormBaseParasite"/>
        </authorList>
    </citation>
    <scope>IDENTIFICATION</scope>
</reference>
<dbReference type="AlphaFoldDB" id="A0A183DRK7"/>
<accession>A0A183DRK7</accession>
<evidence type="ECO:0000313" key="6">
    <source>
        <dbReference type="EMBL" id="VDN18660.1"/>
    </source>
</evidence>
<feature type="compositionally biased region" description="Low complexity" evidence="5">
    <location>
        <begin position="633"/>
        <end position="648"/>
    </location>
</feature>
<dbReference type="PROSITE" id="PS51450">
    <property type="entry name" value="LRR"/>
    <property type="match status" value="2"/>
</dbReference>
<keyword evidence="1" id="KW-0433">Leucine-rich repeat</keyword>
<dbReference type="PROSITE" id="PS50088">
    <property type="entry name" value="ANK_REPEAT"/>
    <property type="match status" value="4"/>
</dbReference>
<organism evidence="8">
    <name type="scientific">Gongylonema pulchrum</name>
    <dbReference type="NCBI Taxonomy" id="637853"/>
    <lineage>
        <taxon>Eukaryota</taxon>
        <taxon>Metazoa</taxon>
        <taxon>Ecdysozoa</taxon>
        <taxon>Nematoda</taxon>
        <taxon>Chromadorea</taxon>
        <taxon>Rhabditida</taxon>
        <taxon>Spirurina</taxon>
        <taxon>Spiruromorpha</taxon>
        <taxon>Spiruroidea</taxon>
        <taxon>Gongylonematidae</taxon>
        <taxon>Gongylonema</taxon>
    </lineage>
</organism>
<dbReference type="Pfam" id="PF12796">
    <property type="entry name" value="Ank_2"/>
    <property type="match status" value="3"/>
</dbReference>
<evidence type="ECO:0000313" key="8">
    <source>
        <dbReference type="WBParaSite" id="GPUH_0001136101-mRNA-1"/>
    </source>
</evidence>
<dbReference type="PROSITE" id="PS50297">
    <property type="entry name" value="ANK_REP_REGION"/>
    <property type="match status" value="4"/>
</dbReference>
<dbReference type="InterPro" id="IPR001611">
    <property type="entry name" value="Leu-rich_rpt"/>
</dbReference>
<feature type="region of interest" description="Disordered" evidence="5">
    <location>
        <begin position="785"/>
        <end position="808"/>
    </location>
</feature>
<dbReference type="SMART" id="SM00248">
    <property type="entry name" value="ANK"/>
    <property type="match status" value="9"/>
</dbReference>
<dbReference type="PANTHER" id="PTHR24198:SF165">
    <property type="entry name" value="ANKYRIN REPEAT-CONTAINING PROTEIN-RELATED"/>
    <property type="match status" value="1"/>
</dbReference>
<dbReference type="Gene3D" id="1.25.40.20">
    <property type="entry name" value="Ankyrin repeat-containing domain"/>
    <property type="match status" value="3"/>
</dbReference>
<dbReference type="SUPFAM" id="SSF52058">
    <property type="entry name" value="L domain-like"/>
    <property type="match status" value="1"/>
</dbReference>
<name>A0A183DRK7_9BILA</name>
<dbReference type="InterPro" id="IPR032675">
    <property type="entry name" value="LRR_dom_sf"/>
</dbReference>
<evidence type="ECO:0000256" key="4">
    <source>
        <dbReference type="PROSITE-ProRule" id="PRU00023"/>
    </source>
</evidence>
<dbReference type="PRINTS" id="PR01415">
    <property type="entry name" value="ANKYRIN"/>
</dbReference>
<dbReference type="InterPro" id="IPR002110">
    <property type="entry name" value="Ankyrin_rpt"/>
</dbReference>
<evidence type="ECO:0000256" key="2">
    <source>
        <dbReference type="ARBA" id="ARBA00022737"/>
    </source>
</evidence>
<evidence type="ECO:0000256" key="5">
    <source>
        <dbReference type="SAM" id="MobiDB-lite"/>
    </source>
</evidence>